<dbReference type="Proteomes" id="UP001223144">
    <property type="component" value="Unassembled WGS sequence"/>
</dbReference>
<reference evidence="1 2" key="1">
    <citation type="submission" date="2023-04" db="EMBL/GenBank/DDBJ databases">
        <title>Streptomyces chengmaiensis sp. nov. isolated from the stem of mangrove plant in Hainan.</title>
        <authorList>
            <person name="Huang X."/>
            <person name="Zhou S."/>
            <person name="Chu X."/>
            <person name="Xie Y."/>
            <person name="Lin Y."/>
        </authorList>
    </citation>
    <scope>NUCLEOTIDE SEQUENCE [LARGE SCALE GENOMIC DNA]</scope>
    <source>
        <strain evidence="1 2">HNM0663</strain>
    </source>
</reference>
<evidence type="ECO:0000313" key="1">
    <source>
        <dbReference type="EMBL" id="MDH2390525.1"/>
    </source>
</evidence>
<organism evidence="1 2">
    <name type="scientific">Streptomyces chengmaiensis</name>
    <dbReference type="NCBI Taxonomy" id="3040919"/>
    <lineage>
        <taxon>Bacteria</taxon>
        <taxon>Bacillati</taxon>
        <taxon>Actinomycetota</taxon>
        <taxon>Actinomycetes</taxon>
        <taxon>Kitasatosporales</taxon>
        <taxon>Streptomycetaceae</taxon>
        <taxon>Streptomyces</taxon>
    </lineage>
</organism>
<gene>
    <name evidence="1" type="ORF">QCN29_17345</name>
</gene>
<dbReference type="RefSeq" id="WP_279929064.1">
    <property type="nucleotide sequence ID" value="NZ_JARWBG010000018.1"/>
</dbReference>
<evidence type="ECO:0000313" key="2">
    <source>
        <dbReference type="Proteomes" id="UP001223144"/>
    </source>
</evidence>
<name>A0ABT6HP71_9ACTN</name>
<accession>A0ABT6HP71</accession>
<proteinExistence type="predicted"/>
<keyword evidence="2" id="KW-1185">Reference proteome</keyword>
<comment type="caution">
    <text evidence="1">The sequence shown here is derived from an EMBL/GenBank/DDBJ whole genome shotgun (WGS) entry which is preliminary data.</text>
</comment>
<sequence>MVLDWARPGVLNVTSHAYEFAALVAAARYVAETAPEDIPPEALRQLRGILDDYDTQMARLRDGAPG</sequence>
<protein>
    <submittedName>
        <fullName evidence="1">Uncharacterized protein</fullName>
    </submittedName>
</protein>
<dbReference type="EMBL" id="JARWBG010000018">
    <property type="protein sequence ID" value="MDH2390525.1"/>
    <property type="molecule type" value="Genomic_DNA"/>
</dbReference>